<evidence type="ECO:0000259" key="3">
    <source>
        <dbReference type="Pfam" id="PF10350"/>
    </source>
</evidence>
<dbReference type="Pfam" id="PF25150">
    <property type="entry name" value="TPR_Trm732"/>
    <property type="match status" value="1"/>
</dbReference>
<keyword evidence="2" id="KW-0819">tRNA processing</keyword>
<dbReference type="SUPFAM" id="SSF48371">
    <property type="entry name" value="ARM repeat"/>
    <property type="match status" value="1"/>
</dbReference>
<dbReference type="PANTHER" id="PTHR14387">
    <property type="entry name" value="THADA/DEATH RECEPTOR INTERACTING PROTEIN"/>
    <property type="match status" value="1"/>
</dbReference>
<dbReference type="InterPro" id="IPR051954">
    <property type="entry name" value="tRNA_methyltransferase_THADA"/>
</dbReference>
<reference evidence="6 7" key="1">
    <citation type="journal article" date="2018" name="Mol. Ecol.">
        <title>The obligate alkalophilic soda-lake fungus Sodiomyces alkalinus has shifted to a protein diet.</title>
        <authorList>
            <person name="Grum-Grzhimaylo A.A."/>
            <person name="Falkoski D.L."/>
            <person name="van den Heuvel J."/>
            <person name="Valero-Jimenez C.A."/>
            <person name="Min B."/>
            <person name="Choi I.G."/>
            <person name="Lipzen A."/>
            <person name="Daum C.G."/>
            <person name="Aanen D.K."/>
            <person name="Tsang A."/>
            <person name="Henrissat B."/>
            <person name="Bilanenko E.N."/>
            <person name="de Vries R.P."/>
            <person name="van Kan J.A.L."/>
            <person name="Grigoriev I.V."/>
            <person name="Debets A.J.M."/>
        </authorList>
    </citation>
    <scope>NUCLEOTIDE SEQUENCE [LARGE SCALE GENOMIC DNA]</scope>
    <source>
        <strain evidence="6 7">F11</strain>
    </source>
</reference>
<dbReference type="GO" id="GO:0005829">
    <property type="term" value="C:cytosol"/>
    <property type="evidence" value="ECO:0007669"/>
    <property type="project" value="TreeGrafter"/>
</dbReference>
<dbReference type="InterPro" id="IPR056842">
    <property type="entry name" value="THADA-like_TPR_C"/>
</dbReference>
<feature type="domain" description="tRNA (32-2'-O)-methyltransferase regulator THADA-like TPR repeats region" evidence="4">
    <location>
        <begin position="243"/>
        <end position="539"/>
    </location>
</feature>
<dbReference type="OrthoDB" id="73997at2759"/>
<dbReference type="Pfam" id="PF10350">
    <property type="entry name" value="DUF2428"/>
    <property type="match status" value="1"/>
</dbReference>
<dbReference type="InterPro" id="IPR016024">
    <property type="entry name" value="ARM-type_fold"/>
</dbReference>
<accession>A0A3N2PMV9</accession>
<evidence type="ECO:0000256" key="1">
    <source>
        <dbReference type="ARBA" id="ARBA00010409"/>
    </source>
</evidence>
<gene>
    <name evidence="6" type="ORF">SODALDRAFT_328242</name>
</gene>
<name>A0A3N2PMV9_SODAK</name>
<comment type="similarity">
    <text evidence="1">Belongs to the THADA family.</text>
</comment>
<organism evidence="6 7">
    <name type="scientific">Sodiomyces alkalinus (strain CBS 110278 / VKM F-3762 / F11)</name>
    <name type="common">Alkaliphilic filamentous fungus</name>
    <dbReference type="NCBI Taxonomy" id="1314773"/>
    <lineage>
        <taxon>Eukaryota</taxon>
        <taxon>Fungi</taxon>
        <taxon>Dikarya</taxon>
        <taxon>Ascomycota</taxon>
        <taxon>Pezizomycotina</taxon>
        <taxon>Sordariomycetes</taxon>
        <taxon>Hypocreomycetidae</taxon>
        <taxon>Glomerellales</taxon>
        <taxon>Plectosphaerellaceae</taxon>
        <taxon>Sodiomyces</taxon>
    </lineage>
</organism>
<dbReference type="EMBL" id="ML119060">
    <property type="protein sequence ID" value="ROT35857.1"/>
    <property type="molecule type" value="Genomic_DNA"/>
</dbReference>
<feature type="domain" description="tRNA (32-2'-O)-methyltransferase regulator THADA-like C-terminal TPR repeats region" evidence="5">
    <location>
        <begin position="910"/>
        <end position="1063"/>
    </location>
</feature>
<sequence length="1580" mass="173714">MDENVEKPVYERFRYPRDLVRWVEGQPEDASVSIAQSIFDDLLARSSNLKESKGSSAGSSCQKLCGFIENCAQSKVLPLQAWAYSQGPCVTLFNFYLEWNEVEQHRSTKLVLDILPVLIRKNPHAATATSIKAAILDTSISIVGPKSAKPLVKSSLKALDQLTGKSIFTVDDIAASYRRVHSSNQWDSELDLWRDIVGQLFIRMSVWHMRAAAGKFIVTVYQALRRAPPRTLRGEHGEEFSTELWLQWLRDALAMEPSLLDGMKNYIFLPVFKEDRVDSLRFLTQLKQIDPVSATTEGDVDLQASLRFAALEIGKKVGIVDEPDDTPSEGKRSVVLEETMLRGVLSHPSPEVRSLALSLITSSNSTTRPFSGTSLLLLKAYLPHHFSDPSARFRMDLLSRVKAMYKRVRGAISVIERTIQKADTKVSNTSAQAEKQKGGLSAEITKAWPIDRLQLSLTQHKDFLLWFLEFLKSELTPTASYQRHSSILRTTLLVIKLELDDFKTWETDEDDVPFFASFDATWIRAVLDRVIDDFEDVRQTGTDVLKLLFSDTRFDGSEGISVVIGDFLARAQELSTRTGRADHADGVARSYELLCRLRPGQSERLAVVSGLVDQLETKLSLAELDLGRAVLEAPTHDTFASLCLVWQAAIETESSEGEAEKLRTLQERIVNCCQRVWTVVRHVLCDDSPEGHLPQELEEVDGLDTKDLLSYSFRAIHESSNLMRVMVLPLKPKAEGWRFRPSVDVFAAVGFLTFEQLTYLRHRGAFTTVSLTFATCCQLVKHLDSIPAGLLENQTLLDAWYEGSLKCILTHASTTRRSAGIPAMLTGILSANDKSPSFDKVIADLVRIASKGARVSETDGSNLPQVHALNCLKDIFKSAQLTQLGKTEAHIPQCLELAAGCMKSEVWAIRNSGLLLLRSLIDNLLGTHESKSMMDAGWDGKAAKIHYLRYPVLPVVLLHLLKSGRGAMEPSTGTIAAEAVFPALDIIRRAGPPETSRDELYHLISEYLGSSVWHVREMAARALCSFFLRHDWVQALRGITSAPGESRASPANRLHGVLLTIKYVFDRLTNVMPDLARRDVSCLLDLLIQLYDDNPGIFLRCPEIHAAYAEILNLVSGLEDGAQVSTLDTGSSEKQPELGSLTRNPVRGALLDKQLAVQKAYESRETGDVEQLTLEALATVSSSPEASVAMLEAIPRLYHEEIDPKVTARLCRLFIAVCHATDSPESRAVAIENLANMVDSLIRNGSLDSIPSAPDLEEVWAGSFKRPMNPTLSNAILRLSGCIMATTFLRGEDGTPLDLTNWSAMIVDAGHEDQPFDTRFAAAQSLKSFFAAPLPVSPTDHQSYLPALVALYDALNDDDDEVRDLAAAAARPLLSNANLIPLEAADRLLSLFASSFGHVPAFRALVASRIAGSVSAAAGGGWTNVASPDKTASTWKPAPDQLAEALHFDDALFAEEEQNLYIDEVCESRRWTTVFISLPHPADPDVAGIDRALEEWTVAGLAAILDHATQHRDGALGWTSLPAAYAVCARVFLSAVALVKTGVGVDGTGSGGGIAGQLETLKEVGPRQGLHGLLLKLLEA</sequence>
<dbReference type="Pfam" id="PF25151">
    <property type="entry name" value="TPR_Trm732_C"/>
    <property type="match status" value="1"/>
</dbReference>
<keyword evidence="7" id="KW-1185">Reference proteome</keyword>
<feature type="domain" description="DUF2428" evidence="3">
    <location>
        <begin position="665"/>
        <end position="908"/>
    </location>
</feature>
<evidence type="ECO:0000259" key="4">
    <source>
        <dbReference type="Pfam" id="PF25150"/>
    </source>
</evidence>
<dbReference type="Gene3D" id="1.25.10.10">
    <property type="entry name" value="Leucine-rich Repeat Variant"/>
    <property type="match status" value="1"/>
</dbReference>
<dbReference type="RefSeq" id="XP_028463663.1">
    <property type="nucleotide sequence ID" value="XM_028610640.1"/>
</dbReference>
<evidence type="ECO:0000313" key="6">
    <source>
        <dbReference type="EMBL" id="ROT35857.1"/>
    </source>
</evidence>
<dbReference type="STRING" id="1314773.A0A3N2PMV9"/>
<proteinExistence type="inferred from homology"/>
<dbReference type="InterPro" id="IPR011989">
    <property type="entry name" value="ARM-like"/>
</dbReference>
<dbReference type="PANTHER" id="PTHR14387:SF0">
    <property type="entry name" value="DUF2428 DOMAIN-CONTAINING PROTEIN"/>
    <property type="match status" value="1"/>
</dbReference>
<dbReference type="InterPro" id="IPR056843">
    <property type="entry name" value="THADA-like_TPR"/>
</dbReference>
<dbReference type="GO" id="GO:0030488">
    <property type="term" value="P:tRNA methylation"/>
    <property type="evidence" value="ECO:0007669"/>
    <property type="project" value="TreeGrafter"/>
</dbReference>
<dbReference type="InterPro" id="IPR019442">
    <property type="entry name" value="THADA/TRM732_DUF2428"/>
</dbReference>
<dbReference type="Proteomes" id="UP000272025">
    <property type="component" value="Unassembled WGS sequence"/>
</dbReference>
<evidence type="ECO:0000256" key="2">
    <source>
        <dbReference type="ARBA" id="ARBA00022694"/>
    </source>
</evidence>
<dbReference type="GeneID" id="39579118"/>
<evidence type="ECO:0000259" key="5">
    <source>
        <dbReference type="Pfam" id="PF25151"/>
    </source>
</evidence>
<evidence type="ECO:0000313" key="7">
    <source>
        <dbReference type="Proteomes" id="UP000272025"/>
    </source>
</evidence>
<dbReference type="Pfam" id="PF26523">
    <property type="entry name" value="Trm732_C"/>
    <property type="match status" value="1"/>
</dbReference>
<protein>
    <submittedName>
        <fullName evidence="6">HEAT repeat protein</fullName>
    </submittedName>
</protein>